<dbReference type="InterPro" id="IPR053148">
    <property type="entry name" value="PD-DEXK-like_domain"/>
</dbReference>
<evidence type="ECO:0000256" key="1">
    <source>
        <dbReference type="SAM" id="MobiDB-lite"/>
    </source>
</evidence>
<protein>
    <submittedName>
        <fullName evidence="3">Uncharacterized protein DUF1016</fullName>
    </submittedName>
</protein>
<gene>
    <name evidence="3" type="ORF">EV643_13080</name>
</gene>
<proteinExistence type="predicted"/>
<dbReference type="EMBL" id="SNWQ01000030">
    <property type="protein sequence ID" value="TDO33896.1"/>
    <property type="molecule type" value="Genomic_DNA"/>
</dbReference>
<dbReference type="Pfam" id="PF17761">
    <property type="entry name" value="DUF1016_N"/>
    <property type="match status" value="1"/>
</dbReference>
<dbReference type="AlphaFoldDB" id="A0A4R6JGY3"/>
<dbReference type="Proteomes" id="UP000295388">
    <property type="component" value="Unassembled WGS sequence"/>
</dbReference>
<feature type="region of interest" description="Disordered" evidence="1">
    <location>
        <begin position="1"/>
        <end position="21"/>
    </location>
</feature>
<organism evidence="3 4">
    <name type="scientific">Kribbella caucasensis</name>
    <dbReference type="NCBI Taxonomy" id="2512215"/>
    <lineage>
        <taxon>Bacteria</taxon>
        <taxon>Bacillati</taxon>
        <taxon>Actinomycetota</taxon>
        <taxon>Actinomycetes</taxon>
        <taxon>Propionibacteriales</taxon>
        <taxon>Kribbellaceae</taxon>
        <taxon>Kribbella</taxon>
    </lineage>
</organism>
<dbReference type="PANTHER" id="PTHR30547">
    <property type="entry name" value="UNCHARACTERIZED PROTEIN YHCG-RELATED"/>
    <property type="match status" value="1"/>
</dbReference>
<accession>A0A4R6JGY3</accession>
<reference evidence="3 4" key="1">
    <citation type="submission" date="2019-03" db="EMBL/GenBank/DDBJ databases">
        <title>Genomic Encyclopedia of Type Strains, Phase III (KMG-III): the genomes of soil and plant-associated and newly described type strains.</title>
        <authorList>
            <person name="Whitman W."/>
        </authorList>
    </citation>
    <scope>NUCLEOTIDE SEQUENCE [LARGE SCALE GENOMIC DNA]</scope>
    <source>
        <strain evidence="3 4">VKM Ac-2527</strain>
    </source>
</reference>
<name>A0A4R6JGY3_9ACTN</name>
<sequence>MDETKTAPRFESAPARSSLPDWYPDLLDRISAHVATGHRRAVTAANKERLGSYWSIGKEILDRQQAEGWGSRVIYRLSTDLKSRFSGAKGYSPRNLKYMRTFAAAWPDPSFVQQAVLGTSSTRSRL</sequence>
<evidence type="ECO:0000313" key="3">
    <source>
        <dbReference type="EMBL" id="TDO33896.1"/>
    </source>
</evidence>
<keyword evidence="4" id="KW-1185">Reference proteome</keyword>
<dbReference type="RefSeq" id="WP_133805167.1">
    <property type="nucleotide sequence ID" value="NZ_SNWQ01000030.1"/>
</dbReference>
<dbReference type="PANTHER" id="PTHR30547:SF0">
    <property type="entry name" value="BLR8175 PROTEIN"/>
    <property type="match status" value="1"/>
</dbReference>
<evidence type="ECO:0000313" key="4">
    <source>
        <dbReference type="Proteomes" id="UP000295388"/>
    </source>
</evidence>
<dbReference type="InterPro" id="IPR041527">
    <property type="entry name" value="YhcG_N"/>
</dbReference>
<dbReference type="OrthoDB" id="9801263at2"/>
<feature type="domain" description="YhcG N-terminal" evidence="2">
    <location>
        <begin position="30"/>
        <end position="116"/>
    </location>
</feature>
<comment type="caution">
    <text evidence="3">The sequence shown here is derived from an EMBL/GenBank/DDBJ whole genome shotgun (WGS) entry which is preliminary data.</text>
</comment>
<evidence type="ECO:0000259" key="2">
    <source>
        <dbReference type="Pfam" id="PF17761"/>
    </source>
</evidence>